<dbReference type="Proteomes" id="UP000196230">
    <property type="component" value="Unassembled WGS sequence"/>
</dbReference>
<dbReference type="Gene3D" id="1.10.10.10">
    <property type="entry name" value="Winged helix-like DNA-binding domain superfamily/Winged helix DNA-binding domain"/>
    <property type="match status" value="1"/>
</dbReference>
<accession>A0A1R4JZD9</accession>
<gene>
    <name evidence="3" type="ORF">E4A49_06710</name>
    <name evidence="2" type="ORF">FM125_11420</name>
</gene>
<dbReference type="PANTHER" id="PTHR23131:SF0">
    <property type="entry name" value="ENDORIBONUCLEASE LACTB2"/>
    <property type="match status" value="1"/>
</dbReference>
<evidence type="ECO:0000313" key="2">
    <source>
        <dbReference type="EMBL" id="SJN37165.1"/>
    </source>
</evidence>
<dbReference type="EMBL" id="SPKT01000011">
    <property type="protein sequence ID" value="TFH99095.1"/>
    <property type="molecule type" value="Genomic_DNA"/>
</dbReference>
<dbReference type="CDD" id="cd16278">
    <property type="entry name" value="metallo-hydrolase-like_MBL-fold"/>
    <property type="match status" value="1"/>
</dbReference>
<dbReference type="EMBL" id="FUKP01000073">
    <property type="protein sequence ID" value="SJN37165.1"/>
    <property type="molecule type" value="Genomic_DNA"/>
</dbReference>
<dbReference type="PANTHER" id="PTHR23131">
    <property type="entry name" value="ENDORIBONUCLEASE LACTB2"/>
    <property type="match status" value="1"/>
</dbReference>
<dbReference type="AlphaFoldDB" id="A0A1R4JZD9"/>
<dbReference type="SMART" id="SM00849">
    <property type="entry name" value="Lactamase_B"/>
    <property type="match status" value="1"/>
</dbReference>
<evidence type="ECO:0000259" key="1">
    <source>
        <dbReference type="SMART" id="SM00849"/>
    </source>
</evidence>
<dbReference type="InterPro" id="IPR001279">
    <property type="entry name" value="Metallo-B-lactamas"/>
</dbReference>
<dbReference type="GO" id="GO:0016787">
    <property type="term" value="F:hydrolase activity"/>
    <property type="evidence" value="ECO:0007669"/>
    <property type="project" value="UniProtKB-KW"/>
</dbReference>
<organism evidence="2 4">
    <name type="scientific">Micrococcus lylae</name>
    <dbReference type="NCBI Taxonomy" id="1273"/>
    <lineage>
        <taxon>Bacteria</taxon>
        <taxon>Bacillati</taxon>
        <taxon>Actinomycetota</taxon>
        <taxon>Actinomycetes</taxon>
        <taxon>Micrococcales</taxon>
        <taxon>Micrococcaceae</taxon>
        <taxon>Micrococcus</taxon>
    </lineage>
</organism>
<feature type="domain" description="Metallo-beta-lactamase" evidence="1">
    <location>
        <begin position="31"/>
        <end position="196"/>
    </location>
</feature>
<protein>
    <submittedName>
        <fullName evidence="3">MBL fold metallo-hydrolase</fullName>
    </submittedName>
    <submittedName>
        <fullName evidence="2">Zn-dependent hydrolases, including glyoxylases</fullName>
    </submittedName>
</protein>
<evidence type="ECO:0000313" key="5">
    <source>
        <dbReference type="Proteomes" id="UP000297477"/>
    </source>
</evidence>
<proteinExistence type="predicted"/>
<sequence>MPARHTVPGPNPAPFVQCVTADNPSDMTLSGTNTYLIGAPCSETVVVVDPGPAFTAEEHVRNVLEAADGRRVELILATHRHEDHTGAIDVFHEVTGAPVRAHLEEHCRGGGHPLEDGDRIVKADTVIEAMHTPGHTSDSFCFMVPSAGPDGSVLTGDTILGVGTTMLDFPDGTLADYLASLERLRELGDTSVLPAHGPVLPSVAQIAQEYTDHRMERVAQVREALAQLPEDQAAQATPEQLADRIYPGLDGKVKQVAALVTAATLDYVRATA</sequence>
<name>A0A1R4JZD9_9MICC</name>
<reference evidence="3 5" key="2">
    <citation type="submission" date="2019-03" db="EMBL/GenBank/DDBJ databases">
        <title>Reclassification of Micrococcus aloeverae and Micrococcus yunnanensis as later heterotypic synonyms of Micrococcus luteus.</title>
        <authorList>
            <person name="Huang C.-H."/>
        </authorList>
    </citation>
    <scope>NUCLEOTIDE SEQUENCE [LARGE SCALE GENOMIC DNA]</scope>
    <source>
        <strain evidence="3 5">BCRC 12151</strain>
    </source>
</reference>
<dbReference type="Gene3D" id="3.60.15.10">
    <property type="entry name" value="Ribonuclease Z/Hydroxyacylglutathione hydrolase-like"/>
    <property type="match status" value="1"/>
</dbReference>
<keyword evidence="5" id="KW-1185">Reference proteome</keyword>
<dbReference type="RefSeq" id="WP_067189719.1">
    <property type="nucleotide sequence ID" value="NZ_FUKP01000073.1"/>
</dbReference>
<dbReference type="Proteomes" id="UP000297477">
    <property type="component" value="Unassembled WGS sequence"/>
</dbReference>
<keyword evidence="2" id="KW-0378">Hydrolase</keyword>
<reference evidence="2 4" key="1">
    <citation type="submission" date="2017-02" db="EMBL/GenBank/DDBJ databases">
        <authorList>
            <person name="Peterson S.W."/>
        </authorList>
    </citation>
    <scope>NUCLEOTIDE SEQUENCE [LARGE SCALE GENOMIC DNA]</scope>
    <source>
        <strain evidence="2 4">2B3F</strain>
    </source>
</reference>
<dbReference type="OrthoDB" id="9788263at2"/>
<evidence type="ECO:0000313" key="4">
    <source>
        <dbReference type="Proteomes" id="UP000196230"/>
    </source>
</evidence>
<dbReference type="Pfam" id="PF00753">
    <property type="entry name" value="Lactamase_B"/>
    <property type="match status" value="1"/>
</dbReference>
<evidence type="ECO:0000313" key="3">
    <source>
        <dbReference type="EMBL" id="TFH99095.1"/>
    </source>
</evidence>
<dbReference type="InterPro" id="IPR036866">
    <property type="entry name" value="RibonucZ/Hydroxyglut_hydro"/>
</dbReference>
<dbReference type="InterPro" id="IPR050662">
    <property type="entry name" value="Sec-metab_biosynth-thioest"/>
</dbReference>
<dbReference type="InterPro" id="IPR036388">
    <property type="entry name" value="WH-like_DNA-bd_sf"/>
</dbReference>
<dbReference type="SUPFAM" id="SSF56281">
    <property type="entry name" value="Metallo-hydrolase/oxidoreductase"/>
    <property type="match status" value="1"/>
</dbReference>